<name>A0ABR2BT98_9ROSI</name>
<dbReference type="InterPro" id="IPR041844">
    <property type="entry name" value="Plantacyanin"/>
</dbReference>
<dbReference type="SUPFAM" id="SSF49503">
    <property type="entry name" value="Cupredoxins"/>
    <property type="match status" value="1"/>
</dbReference>
<dbReference type="CDD" id="cd11013">
    <property type="entry name" value="Plantacyanin"/>
    <property type="match status" value="1"/>
</dbReference>
<dbReference type="InterPro" id="IPR003245">
    <property type="entry name" value="Phytocyanin_dom"/>
</dbReference>
<protein>
    <submittedName>
        <fullName evidence="1">Uncharacterized protein</fullName>
    </submittedName>
</protein>
<dbReference type="Gene3D" id="2.60.40.420">
    <property type="entry name" value="Cupredoxins - blue copper proteins"/>
    <property type="match status" value="1"/>
</dbReference>
<gene>
    <name evidence="1" type="ORF">V6N12_011733</name>
</gene>
<dbReference type="EMBL" id="JBBPBM010000086">
    <property type="protein sequence ID" value="KAK8510362.1"/>
    <property type="molecule type" value="Genomic_DNA"/>
</dbReference>
<organism evidence="1 2">
    <name type="scientific">Hibiscus sabdariffa</name>
    <name type="common">roselle</name>
    <dbReference type="NCBI Taxonomy" id="183260"/>
    <lineage>
        <taxon>Eukaryota</taxon>
        <taxon>Viridiplantae</taxon>
        <taxon>Streptophyta</taxon>
        <taxon>Embryophyta</taxon>
        <taxon>Tracheophyta</taxon>
        <taxon>Spermatophyta</taxon>
        <taxon>Magnoliopsida</taxon>
        <taxon>eudicotyledons</taxon>
        <taxon>Gunneridae</taxon>
        <taxon>Pentapetalae</taxon>
        <taxon>rosids</taxon>
        <taxon>malvids</taxon>
        <taxon>Malvales</taxon>
        <taxon>Malvaceae</taxon>
        <taxon>Malvoideae</taxon>
        <taxon>Hibiscus</taxon>
    </lineage>
</organism>
<dbReference type="PANTHER" id="PTHR33021:SF341">
    <property type="entry name" value="BASIC BLUE PROTEIN-LIKE"/>
    <property type="match status" value="1"/>
</dbReference>
<proteinExistence type="predicted"/>
<evidence type="ECO:0000313" key="2">
    <source>
        <dbReference type="Proteomes" id="UP001472677"/>
    </source>
</evidence>
<dbReference type="PROSITE" id="PS00196">
    <property type="entry name" value="COPPER_BLUE"/>
    <property type="match status" value="1"/>
</dbReference>
<dbReference type="PANTHER" id="PTHR33021">
    <property type="entry name" value="BLUE COPPER PROTEIN"/>
    <property type="match status" value="1"/>
</dbReference>
<sequence>MAQGRGSVVKCMGVMLCLMVCLKTSFAANYTVGDDSGWRLGVSSWPNGKSFKAGDVLEFKYNKLFHDVVVVNKGGHDWCISTAGAPKMQTGDDRVTLKKGDNYFICSFPFHCLLGMKIAITAE</sequence>
<dbReference type="InterPro" id="IPR039391">
    <property type="entry name" value="Phytocyanin-like"/>
</dbReference>
<evidence type="ECO:0000313" key="1">
    <source>
        <dbReference type="EMBL" id="KAK8510362.1"/>
    </source>
</evidence>
<keyword evidence="2" id="KW-1185">Reference proteome</keyword>
<dbReference type="Proteomes" id="UP001472677">
    <property type="component" value="Unassembled WGS sequence"/>
</dbReference>
<dbReference type="InterPro" id="IPR028871">
    <property type="entry name" value="BlueCu_1_BS"/>
</dbReference>
<comment type="caution">
    <text evidence="1">The sequence shown here is derived from an EMBL/GenBank/DDBJ whole genome shotgun (WGS) entry which is preliminary data.</text>
</comment>
<dbReference type="InterPro" id="IPR008972">
    <property type="entry name" value="Cupredoxin"/>
</dbReference>
<accession>A0ABR2BT98</accession>
<reference evidence="1 2" key="1">
    <citation type="journal article" date="2024" name="G3 (Bethesda)">
        <title>Genome assembly of Hibiscus sabdariffa L. provides insights into metabolisms of medicinal natural products.</title>
        <authorList>
            <person name="Kim T."/>
        </authorList>
    </citation>
    <scope>NUCLEOTIDE SEQUENCE [LARGE SCALE GENOMIC DNA]</scope>
    <source>
        <strain evidence="1">TK-2024</strain>
        <tissue evidence="1">Old leaves</tissue>
    </source>
</reference>
<dbReference type="PROSITE" id="PS51485">
    <property type="entry name" value="PHYTOCYANIN"/>
    <property type="match status" value="1"/>
</dbReference>
<dbReference type="Pfam" id="PF02298">
    <property type="entry name" value="Cu_bind_like"/>
    <property type="match status" value="1"/>
</dbReference>